<dbReference type="RefSeq" id="XP_062642800.1">
    <property type="nucleotide sequence ID" value="XM_062793978.1"/>
</dbReference>
<gene>
    <name evidence="2" type="ORF">N657DRAFT_650580</name>
</gene>
<dbReference type="EMBL" id="MU853254">
    <property type="protein sequence ID" value="KAK4119027.1"/>
    <property type="molecule type" value="Genomic_DNA"/>
</dbReference>
<feature type="compositionally biased region" description="Basic and acidic residues" evidence="1">
    <location>
        <begin position="1"/>
        <end position="19"/>
    </location>
</feature>
<organism evidence="2 3">
    <name type="scientific">Parathielavia appendiculata</name>
    <dbReference type="NCBI Taxonomy" id="2587402"/>
    <lineage>
        <taxon>Eukaryota</taxon>
        <taxon>Fungi</taxon>
        <taxon>Dikarya</taxon>
        <taxon>Ascomycota</taxon>
        <taxon>Pezizomycotina</taxon>
        <taxon>Sordariomycetes</taxon>
        <taxon>Sordariomycetidae</taxon>
        <taxon>Sordariales</taxon>
        <taxon>Chaetomiaceae</taxon>
        <taxon>Parathielavia</taxon>
    </lineage>
</organism>
<comment type="caution">
    <text evidence="2">The sequence shown here is derived from an EMBL/GenBank/DDBJ whole genome shotgun (WGS) entry which is preliminary data.</text>
</comment>
<proteinExistence type="predicted"/>
<keyword evidence="3" id="KW-1185">Reference proteome</keyword>
<dbReference type="AlphaFoldDB" id="A0AAN6TQV9"/>
<dbReference type="Proteomes" id="UP001302602">
    <property type="component" value="Unassembled WGS sequence"/>
</dbReference>
<reference evidence="2" key="1">
    <citation type="journal article" date="2023" name="Mol. Phylogenet. Evol.">
        <title>Genome-scale phylogeny and comparative genomics of the fungal order Sordariales.</title>
        <authorList>
            <person name="Hensen N."/>
            <person name="Bonometti L."/>
            <person name="Westerberg I."/>
            <person name="Brannstrom I.O."/>
            <person name="Guillou S."/>
            <person name="Cros-Aarteil S."/>
            <person name="Calhoun S."/>
            <person name="Haridas S."/>
            <person name="Kuo A."/>
            <person name="Mondo S."/>
            <person name="Pangilinan J."/>
            <person name="Riley R."/>
            <person name="LaButti K."/>
            <person name="Andreopoulos B."/>
            <person name="Lipzen A."/>
            <person name="Chen C."/>
            <person name="Yan M."/>
            <person name="Daum C."/>
            <person name="Ng V."/>
            <person name="Clum A."/>
            <person name="Steindorff A."/>
            <person name="Ohm R.A."/>
            <person name="Martin F."/>
            <person name="Silar P."/>
            <person name="Natvig D.O."/>
            <person name="Lalanne C."/>
            <person name="Gautier V."/>
            <person name="Ament-Velasquez S.L."/>
            <person name="Kruys A."/>
            <person name="Hutchinson M.I."/>
            <person name="Powell A.J."/>
            <person name="Barry K."/>
            <person name="Miller A.N."/>
            <person name="Grigoriev I.V."/>
            <person name="Debuchy R."/>
            <person name="Gladieux P."/>
            <person name="Hiltunen Thoren M."/>
            <person name="Johannesson H."/>
        </authorList>
    </citation>
    <scope>NUCLEOTIDE SEQUENCE</scope>
    <source>
        <strain evidence="2">CBS 731.68</strain>
    </source>
</reference>
<reference evidence="2" key="2">
    <citation type="submission" date="2023-05" db="EMBL/GenBank/DDBJ databases">
        <authorList>
            <consortium name="Lawrence Berkeley National Laboratory"/>
            <person name="Steindorff A."/>
            <person name="Hensen N."/>
            <person name="Bonometti L."/>
            <person name="Westerberg I."/>
            <person name="Brannstrom I.O."/>
            <person name="Guillou S."/>
            <person name="Cros-Aarteil S."/>
            <person name="Calhoun S."/>
            <person name="Haridas S."/>
            <person name="Kuo A."/>
            <person name="Mondo S."/>
            <person name="Pangilinan J."/>
            <person name="Riley R."/>
            <person name="Labutti K."/>
            <person name="Andreopoulos B."/>
            <person name="Lipzen A."/>
            <person name="Chen C."/>
            <person name="Yanf M."/>
            <person name="Daum C."/>
            <person name="Ng V."/>
            <person name="Clum A."/>
            <person name="Ohm R."/>
            <person name="Martin F."/>
            <person name="Silar P."/>
            <person name="Natvig D."/>
            <person name="Lalanne C."/>
            <person name="Gautier V."/>
            <person name="Ament-Velasquez S.L."/>
            <person name="Kruys A."/>
            <person name="Hutchinson M.I."/>
            <person name="Powell A.J."/>
            <person name="Barry K."/>
            <person name="Miller A.N."/>
            <person name="Grigoriev I.V."/>
            <person name="Debuchy R."/>
            <person name="Gladieux P."/>
            <person name="Thoren M.H."/>
            <person name="Johannesson H."/>
        </authorList>
    </citation>
    <scope>NUCLEOTIDE SEQUENCE</scope>
    <source>
        <strain evidence="2">CBS 731.68</strain>
    </source>
</reference>
<accession>A0AAN6TQV9</accession>
<name>A0AAN6TQV9_9PEZI</name>
<protein>
    <submittedName>
        <fullName evidence="2">Uncharacterized protein</fullName>
    </submittedName>
</protein>
<evidence type="ECO:0000313" key="3">
    <source>
        <dbReference type="Proteomes" id="UP001302602"/>
    </source>
</evidence>
<dbReference type="GeneID" id="87830747"/>
<feature type="region of interest" description="Disordered" evidence="1">
    <location>
        <begin position="1"/>
        <end position="21"/>
    </location>
</feature>
<evidence type="ECO:0000256" key="1">
    <source>
        <dbReference type="SAM" id="MobiDB-lite"/>
    </source>
</evidence>
<sequence length="54" mass="6163">MKLELESRFQSDHTMKDQDSGLGCLRMSPSCSWNKIVLSNHPRGITPLYRDSVP</sequence>
<evidence type="ECO:0000313" key="2">
    <source>
        <dbReference type="EMBL" id="KAK4119027.1"/>
    </source>
</evidence>